<dbReference type="RefSeq" id="WP_211971808.1">
    <property type="nucleotide sequence ID" value="NZ_CBFHAM010000028.1"/>
</dbReference>
<dbReference type="Proteomes" id="UP000676386">
    <property type="component" value="Unassembled WGS sequence"/>
</dbReference>
<accession>A0ABS5IUQ8</accession>
<protein>
    <submittedName>
        <fullName evidence="2">SusD/RagB family nutrient-binding outer membrane lipoprotein</fullName>
    </submittedName>
</protein>
<evidence type="ECO:0000313" key="2">
    <source>
        <dbReference type="EMBL" id="MBS0026699.1"/>
    </source>
</evidence>
<keyword evidence="3" id="KW-1185">Reference proteome</keyword>
<feature type="signal peptide" evidence="1">
    <location>
        <begin position="1"/>
        <end position="18"/>
    </location>
</feature>
<dbReference type="EMBL" id="JAGTXB010000002">
    <property type="protein sequence ID" value="MBS0026699.1"/>
    <property type="molecule type" value="Genomic_DNA"/>
</dbReference>
<dbReference type="PROSITE" id="PS51257">
    <property type="entry name" value="PROKAR_LIPOPROTEIN"/>
    <property type="match status" value="1"/>
</dbReference>
<evidence type="ECO:0000256" key="1">
    <source>
        <dbReference type="SAM" id="SignalP"/>
    </source>
</evidence>
<keyword evidence="1" id="KW-0732">Signal</keyword>
<reference evidence="2 3" key="1">
    <citation type="submission" date="2021-04" db="EMBL/GenBank/DDBJ databases">
        <title>Chitinophaga sp. nov., isolated from the rhizosphere soil.</title>
        <authorList>
            <person name="He S."/>
        </authorList>
    </citation>
    <scope>NUCLEOTIDE SEQUENCE [LARGE SCALE GENOMIC DNA]</scope>
    <source>
        <strain evidence="2 3">2R12</strain>
    </source>
</reference>
<comment type="caution">
    <text evidence="2">The sequence shown here is derived from an EMBL/GenBank/DDBJ whole genome shotgun (WGS) entry which is preliminary data.</text>
</comment>
<dbReference type="Gene3D" id="1.25.40.390">
    <property type="match status" value="1"/>
</dbReference>
<evidence type="ECO:0000313" key="3">
    <source>
        <dbReference type="Proteomes" id="UP000676386"/>
    </source>
</evidence>
<sequence>MKKAYLYILLLSASFLGACKKDLSDRFYDKDKLTGSDADIVPGLFTDMLTNNKIFAQDYGEWYYLLNGGTSITGYSQIAQRYVSYRYDWFSSYNDLTTGNGFDDFPINGQNFFQNSYTRLKNYETLQNTLAARSGQDKTDGELYLKLAGLIKCYQTAKLVDFFNSIPYSDAFQGSKGGAQYLFPKYDDAKTVYQSIIAELGTLVDGLPGAYAQMSASAQAVFKQQDVAFNGDINKWTAFANFLRLKMLVRIAGVEEAYAKPLIQAALAKPLPQTDYYWFYWYDIDPTGGGTWIRGVYENSFASFIPNIIMKRLNYGTPAYEEGIDDPRLPVLAMPTKYMDYRGVSANIEEQTALYTSGEKYYPFADNIASTFSTNAKSMYNHATFHRNSKMPVYMSTLGEQDLLLAEIALKGLANTGKSAEEHIKDEVTHSIAFWYTINQLSSYAKTEMTPAQMALVYPARPSATVVNAWGDVVKGKFTAAPTLDDKMEILMQQKYLHLNLYQPYELWAELRRTRHPKLEPFTWHTSVWKPMPERVRYPAIELTNNSDNFKKVAPENNLTSPIFWVPAAARAKNPYWDNYNYQ</sequence>
<keyword evidence="2" id="KW-0449">Lipoprotein</keyword>
<proteinExistence type="predicted"/>
<dbReference type="Pfam" id="PF12771">
    <property type="entry name" value="SusD-like_2"/>
    <property type="match status" value="1"/>
</dbReference>
<name>A0ABS5IUQ8_9BACT</name>
<dbReference type="InterPro" id="IPR011990">
    <property type="entry name" value="TPR-like_helical_dom_sf"/>
</dbReference>
<organism evidence="2 3">
    <name type="scientific">Chitinophaga hostae</name>
    <dbReference type="NCBI Taxonomy" id="2831022"/>
    <lineage>
        <taxon>Bacteria</taxon>
        <taxon>Pseudomonadati</taxon>
        <taxon>Bacteroidota</taxon>
        <taxon>Chitinophagia</taxon>
        <taxon>Chitinophagales</taxon>
        <taxon>Chitinophagaceae</taxon>
        <taxon>Chitinophaga</taxon>
    </lineage>
</organism>
<feature type="chain" id="PRO_5046820146" evidence="1">
    <location>
        <begin position="19"/>
        <end position="583"/>
    </location>
</feature>
<dbReference type="InterPro" id="IPR041662">
    <property type="entry name" value="SusD-like_2"/>
</dbReference>
<gene>
    <name evidence="2" type="ORF">KE626_05225</name>
</gene>
<dbReference type="SUPFAM" id="SSF48452">
    <property type="entry name" value="TPR-like"/>
    <property type="match status" value="1"/>
</dbReference>